<evidence type="ECO:0000313" key="4">
    <source>
        <dbReference type="EMBL" id="PLR97919.1"/>
    </source>
</evidence>
<evidence type="ECO:0000259" key="2">
    <source>
        <dbReference type="SMART" id="SM00746"/>
    </source>
</evidence>
<comment type="caution">
    <text evidence="3">The sequence shown here is derived from an EMBL/GenBank/DDBJ whole genome shotgun (WGS) entry which is preliminary data.</text>
</comment>
<gene>
    <name evidence="3" type="ORF">CU635_13510</name>
    <name evidence="4" type="ORF">CVD25_08830</name>
</gene>
<dbReference type="SUPFAM" id="SSF47240">
    <property type="entry name" value="Ferritin-like"/>
    <property type="match status" value="1"/>
</dbReference>
<protein>
    <recommendedName>
        <fullName evidence="2">TRASH domain-containing protein</fullName>
    </recommendedName>
</protein>
<reference evidence="4 6" key="2">
    <citation type="submission" date="2017-12" db="EMBL/GenBank/DDBJ databases">
        <title>Comparative Functional Genomics of Dry Heat Resistant strains isolated from the Viking Spacecraft.</title>
        <authorList>
            <person name="Seuylemezian A."/>
            <person name="Cooper K."/>
            <person name="Vaishampayan P."/>
        </authorList>
    </citation>
    <scope>NUCLEOTIDE SEQUENCE [LARGE SCALE GENOMIC DNA]</scope>
    <source>
        <strain evidence="4 6">ATCC 29669</strain>
    </source>
</reference>
<feature type="region of interest" description="Disordered" evidence="1">
    <location>
        <begin position="56"/>
        <end position="93"/>
    </location>
</feature>
<evidence type="ECO:0000313" key="5">
    <source>
        <dbReference type="Proteomes" id="UP000234951"/>
    </source>
</evidence>
<keyword evidence="6" id="KW-1185">Reference proteome</keyword>
<dbReference type="InterPro" id="IPR011017">
    <property type="entry name" value="TRASH_dom"/>
</dbReference>
<feature type="compositionally biased region" description="Basic residues" evidence="1">
    <location>
        <begin position="83"/>
        <end position="93"/>
    </location>
</feature>
<dbReference type="GO" id="GO:0016491">
    <property type="term" value="F:oxidoreductase activity"/>
    <property type="evidence" value="ECO:0007669"/>
    <property type="project" value="InterPro"/>
</dbReference>
<dbReference type="InterPro" id="IPR007029">
    <property type="entry name" value="YHS_dom"/>
</dbReference>
<dbReference type="AlphaFoldDB" id="A0A2N5GKX8"/>
<sequence>MFFRKKETDPVCGMEIKVTNSTIRLGYQGSDYYFCSTDCLGKFNMEPQKFIAHTANSDELGHQHGEHHHHHRDRGKQHDHEHRLHKHHNYHRH</sequence>
<dbReference type="InterPro" id="IPR009078">
    <property type="entry name" value="Ferritin-like_SF"/>
</dbReference>
<dbReference type="Proteomes" id="UP000234951">
    <property type="component" value="Unassembled WGS sequence"/>
</dbReference>
<dbReference type="Pfam" id="PF04945">
    <property type="entry name" value="YHS"/>
    <property type="match status" value="1"/>
</dbReference>
<reference evidence="3 5" key="1">
    <citation type="submission" date="2017-11" db="EMBL/GenBank/DDBJ databases">
        <title>Comparitive Functional Genomics of Dry Heat Resistant strains isolated from the Viking Spacecraft.</title>
        <authorList>
            <person name="Seuylemezian A."/>
            <person name="Cooper K."/>
            <person name="Vaishampayan P."/>
        </authorList>
    </citation>
    <scope>NUCLEOTIDE SEQUENCE [LARGE SCALE GENOMIC DNA]</scope>
    <source>
        <strain evidence="3 5">M4.6</strain>
    </source>
</reference>
<dbReference type="Gene3D" id="1.10.620.20">
    <property type="entry name" value="Ribonucleotide Reductase, subunit A"/>
    <property type="match status" value="1"/>
</dbReference>
<proteinExistence type="predicted"/>
<organism evidence="3 5">
    <name type="scientific">Bacillus canaveralius</name>
    <dbReference type="NCBI Taxonomy" id="1403243"/>
    <lineage>
        <taxon>Bacteria</taxon>
        <taxon>Bacillati</taxon>
        <taxon>Bacillota</taxon>
        <taxon>Bacilli</taxon>
        <taxon>Bacillales</taxon>
        <taxon>Bacillaceae</taxon>
        <taxon>Bacillus</taxon>
    </lineage>
</organism>
<feature type="compositionally biased region" description="Basic residues" evidence="1">
    <location>
        <begin position="65"/>
        <end position="75"/>
    </location>
</feature>
<evidence type="ECO:0000256" key="1">
    <source>
        <dbReference type="SAM" id="MobiDB-lite"/>
    </source>
</evidence>
<dbReference type="InterPro" id="IPR012348">
    <property type="entry name" value="RNR-like"/>
</dbReference>
<dbReference type="RefSeq" id="WP_101577891.1">
    <property type="nucleotide sequence ID" value="NZ_PGVA01000028.1"/>
</dbReference>
<dbReference type="EMBL" id="PGVD01000025">
    <property type="protein sequence ID" value="PLR97919.1"/>
    <property type="molecule type" value="Genomic_DNA"/>
</dbReference>
<dbReference type="OrthoDB" id="9809270at2"/>
<name>A0A2N5GKX8_9BACI</name>
<evidence type="ECO:0000313" key="3">
    <source>
        <dbReference type="EMBL" id="PLR82175.1"/>
    </source>
</evidence>
<evidence type="ECO:0000313" key="6">
    <source>
        <dbReference type="Proteomes" id="UP000235114"/>
    </source>
</evidence>
<dbReference type="SMART" id="SM00746">
    <property type="entry name" value="TRASH"/>
    <property type="match status" value="1"/>
</dbReference>
<accession>A0A2N5GKX8</accession>
<feature type="domain" description="TRASH" evidence="2">
    <location>
        <begin position="9"/>
        <end position="47"/>
    </location>
</feature>
<dbReference type="Proteomes" id="UP000235114">
    <property type="component" value="Unassembled WGS sequence"/>
</dbReference>
<dbReference type="EMBL" id="PGVA01000028">
    <property type="protein sequence ID" value="PLR82175.1"/>
    <property type="molecule type" value="Genomic_DNA"/>
</dbReference>